<reference evidence="3 4" key="1">
    <citation type="journal article" date="2015" name="Genome Announc.">
        <title>Draft Genome Sequence of Cyanobacterium Hassallia byssoidea Strain VB512170, Isolated from Monuments in India.</title>
        <authorList>
            <person name="Singh D."/>
            <person name="Chandrababunaidu M.M."/>
            <person name="Panda A."/>
            <person name="Sen D."/>
            <person name="Bhattacharyya S."/>
            <person name="Adhikary S.P."/>
            <person name="Tripathy S."/>
        </authorList>
    </citation>
    <scope>NUCLEOTIDE SEQUENCE [LARGE SCALE GENOMIC DNA]</scope>
    <source>
        <strain evidence="3 4">VB512170</strain>
    </source>
</reference>
<accession>A0A846HE55</accession>
<dbReference type="RefSeq" id="WP_039737373.1">
    <property type="nucleotide sequence ID" value="NZ_JTCM02000054.1"/>
</dbReference>
<feature type="domain" description="Ubiquitin Mut7-C" evidence="2">
    <location>
        <begin position="1"/>
        <end position="78"/>
    </location>
</feature>
<gene>
    <name evidence="3" type="ORF">PI95_020940</name>
</gene>
<name>A0A846HE55_9CYAN</name>
<dbReference type="InterPro" id="IPR016155">
    <property type="entry name" value="Mopterin_synth/thiamin_S_b"/>
</dbReference>
<evidence type="ECO:0000313" key="4">
    <source>
        <dbReference type="Proteomes" id="UP000031549"/>
    </source>
</evidence>
<dbReference type="AlphaFoldDB" id="A0A846HE55"/>
<protein>
    <submittedName>
        <fullName evidence="3">Mut7-C ubiquitin/RNAse domain-containing protein</fullName>
    </submittedName>
</protein>
<dbReference type="Pfam" id="PF01927">
    <property type="entry name" value="Mut7-C"/>
    <property type="match status" value="1"/>
</dbReference>
<dbReference type="InterPro" id="IPR002782">
    <property type="entry name" value="Mut7-C_RNAse_dom"/>
</dbReference>
<proteinExistence type="predicted"/>
<dbReference type="Proteomes" id="UP000031549">
    <property type="component" value="Unassembled WGS sequence"/>
</dbReference>
<dbReference type="InterPro" id="IPR027798">
    <property type="entry name" value="Ub_Mut7C"/>
</dbReference>
<sequence length="251" mass="29092">MAVASFCFHAELNDFLPRYKRQVIISHSFSERASIKDMIEALGVPHTEVDSMEVNNNFVNFSYIVQDKDTINVYPISATPDITPSVSVRPLPLSVIRFILDIHLGKLATSLRLLGFDTLYRNDYDDEELAEISSSQSRILLTRDKGLLMRSLVTHGYYVRSTNPQQQIVEVLQRFDLFKIVSPFQRCLRCNGLLTPVAKEFVIDQLPETVRWQNNEFHRCEDCAQIYWQGTHYQRLQQFIEQVLDSKTVIE</sequence>
<dbReference type="EMBL" id="JTCM02000054">
    <property type="protein sequence ID" value="NEU74954.1"/>
    <property type="molecule type" value="Genomic_DNA"/>
</dbReference>
<dbReference type="PANTHER" id="PTHR39081">
    <property type="entry name" value="MUT7-C DOMAIN-CONTAINING PROTEIN"/>
    <property type="match status" value="1"/>
</dbReference>
<organism evidence="3 4">
    <name type="scientific">Hassallia byssoidea VB512170</name>
    <dbReference type="NCBI Taxonomy" id="1304833"/>
    <lineage>
        <taxon>Bacteria</taxon>
        <taxon>Bacillati</taxon>
        <taxon>Cyanobacteriota</taxon>
        <taxon>Cyanophyceae</taxon>
        <taxon>Nostocales</taxon>
        <taxon>Tolypothrichaceae</taxon>
        <taxon>Hassallia</taxon>
    </lineage>
</organism>
<keyword evidence="4" id="KW-1185">Reference proteome</keyword>
<dbReference type="SUPFAM" id="SSF54285">
    <property type="entry name" value="MoaD/ThiS"/>
    <property type="match status" value="1"/>
</dbReference>
<dbReference type="PANTHER" id="PTHR39081:SF1">
    <property type="entry name" value="MUT7-C RNASE DOMAIN-CONTAINING PROTEIN"/>
    <property type="match status" value="1"/>
</dbReference>
<evidence type="ECO:0000259" key="2">
    <source>
        <dbReference type="Pfam" id="PF14451"/>
    </source>
</evidence>
<evidence type="ECO:0000313" key="3">
    <source>
        <dbReference type="EMBL" id="NEU74954.1"/>
    </source>
</evidence>
<evidence type="ECO:0000259" key="1">
    <source>
        <dbReference type="Pfam" id="PF01927"/>
    </source>
</evidence>
<dbReference type="Pfam" id="PF14451">
    <property type="entry name" value="Ub-Mut7C"/>
    <property type="match status" value="1"/>
</dbReference>
<feature type="domain" description="Mut7-C RNAse" evidence="1">
    <location>
        <begin position="97"/>
        <end position="239"/>
    </location>
</feature>
<comment type="caution">
    <text evidence="3">The sequence shown here is derived from an EMBL/GenBank/DDBJ whole genome shotgun (WGS) entry which is preliminary data.</text>
</comment>